<accession>A0A1F8FKT2</accession>
<dbReference type="InterPro" id="IPR054539">
    <property type="entry name" value="Beta-prop_PDH"/>
</dbReference>
<reference evidence="2 3" key="1">
    <citation type="journal article" date="2016" name="Nat. Commun.">
        <title>Thousands of microbial genomes shed light on interconnected biogeochemical processes in an aquifer system.</title>
        <authorList>
            <person name="Anantharaman K."/>
            <person name="Brown C.T."/>
            <person name="Hug L.A."/>
            <person name="Sharon I."/>
            <person name="Castelle C.J."/>
            <person name="Probst A.J."/>
            <person name="Thomas B.C."/>
            <person name="Singh A."/>
            <person name="Wilkins M.J."/>
            <person name="Karaoz U."/>
            <person name="Brodie E.L."/>
            <person name="Williams K.H."/>
            <person name="Hubbard S.S."/>
            <person name="Banfield J.F."/>
        </authorList>
    </citation>
    <scope>NUCLEOTIDE SEQUENCE [LARGE SCALE GENOMIC DNA]</scope>
</reference>
<dbReference type="PANTHER" id="PTHR19328">
    <property type="entry name" value="HEDGEHOG-INTERACTING PROTEIN"/>
    <property type="match status" value="1"/>
</dbReference>
<evidence type="ECO:0000259" key="1">
    <source>
        <dbReference type="Pfam" id="PF22807"/>
    </source>
</evidence>
<evidence type="ECO:0000313" key="2">
    <source>
        <dbReference type="EMBL" id="OGN13611.1"/>
    </source>
</evidence>
<dbReference type="AlphaFoldDB" id="A0A1F8FKT2"/>
<proteinExistence type="predicted"/>
<dbReference type="SUPFAM" id="SSF50952">
    <property type="entry name" value="Soluble quinoprotein glucose dehydrogenase"/>
    <property type="match status" value="1"/>
</dbReference>
<dbReference type="Proteomes" id="UP000176581">
    <property type="component" value="Unassembled WGS sequence"/>
</dbReference>
<evidence type="ECO:0000313" key="3">
    <source>
        <dbReference type="Proteomes" id="UP000176581"/>
    </source>
</evidence>
<gene>
    <name evidence="2" type="ORF">A3J47_04210</name>
</gene>
<organism evidence="2 3">
    <name type="scientific">Candidatus Yanofskybacteria bacterium RIFCSPHIGHO2_02_FULL_43_22</name>
    <dbReference type="NCBI Taxonomy" id="1802681"/>
    <lineage>
        <taxon>Bacteria</taxon>
        <taxon>Candidatus Yanofskyibacteriota</taxon>
    </lineage>
</organism>
<feature type="domain" description="Pyrroloquinoline quinone-dependent pyranose dehydrogenase beta-propeller" evidence="1">
    <location>
        <begin position="59"/>
        <end position="458"/>
    </location>
</feature>
<dbReference type="Gene3D" id="2.120.10.30">
    <property type="entry name" value="TolB, C-terminal domain"/>
    <property type="match status" value="1"/>
</dbReference>
<comment type="caution">
    <text evidence="2">The sequence shown here is derived from an EMBL/GenBank/DDBJ whole genome shotgun (WGS) entry which is preliminary data.</text>
</comment>
<sequence length="460" mass="50757">MKKAVLGVVLFLLIGSTYFLVINFSLIKKLVGYNVPDTTEQPTTEPDINREEDGLGFLTVPDGFKISIVASGLTNPRVIAFDPKGRMLVSETKAGRVSILDPSTTLGARGNFEIKRALIEGLKSPHGLDFFPSTSSGQVPSAQTTYLYIAETHQVARYLYDVNTGKITNTVGQNIVTIPADGRHFTRTISFGSNTRSVDLIGEKVFRGLYDKNKLYISVGSSCDVCMEDSWKRAAILESDPDGTVTAEFAGGLRNSVFFTFHPVTGEMWATEMGRDNLGDEFPPDEINIIKPAGPEQKFGARRFGWPFCYGNKIKDETFKPEKIERIDIPTDCGETDAPVIEISAHSAPLGLVFIPSNSLTTSEGQRTSDVKTWPKEWEGDLLVAYHGSWNRSEPTGYKIVRFKVDKNGKMSETADFITGWISENNKKVYGRPVDLKFGLDGALYISDDAAGIIYKLEPK</sequence>
<dbReference type="PANTHER" id="PTHR19328:SF53">
    <property type="entry name" value="MEMBRANE PROTEIN"/>
    <property type="match status" value="1"/>
</dbReference>
<protein>
    <recommendedName>
        <fullName evidence="1">Pyrroloquinoline quinone-dependent pyranose dehydrogenase beta-propeller domain-containing protein</fullName>
    </recommendedName>
</protein>
<dbReference type="InterPro" id="IPR011041">
    <property type="entry name" value="Quinoprot_gluc/sorb_DH_b-prop"/>
</dbReference>
<dbReference type="Pfam" id="PF22807">
    <property type="entry name" value="TrAA12"/>
    <property type="match status" value="1"/>
</dbReference>
<name>A0A1F8FKT2_9BACT</name>
<dbReference type="EMBL" id="MGJV01000039">
    <property type="protein sequence ID" value="OGN13611.1"/>
    <property type="molecule type" value="Genomic_DNA"/>
</dbReference>
<dbReference type="InterPro" id="IPR011042">
    <property type="entry name" value="6-blade_b-propeller_TolB-like"/>
</dbReference>